<dbReference type="RefSeq" id="WP_366194957.1">
    <property type="nucleotide sequence ID" value="NZ_JBFBVU010000062.1"/>
</dbReference>
<feature type="signal peptide" evidence="1">
    <location>
        <begin position="1"/>
        <end position="23"/>
    </location>
</feature>
<comment type="caution">
    <text evidence="2">The sequence shown here is derived from an EMBL/GenBank/DDBJ whole genome shotgun (WGS) entry which is preliminary data.</text>
</comment>
<keyword evidence="3" id="KW-1185">Reference proteome</keyword>
<name>A0ABV3LBR3_9RHOB</name>
<evidence type="ECO:0000256" key="1">
    <source>
        <dbReference type="SAM" id="SignalP"/>
    </source>
</evidence>
<dbReference type="EMBL" id="JBFBVU010000062">
    <property type="protein sequence ID" value="MEV8469004.1"/>
    <property type="molecule type" value="Genomic_DNA"/>
</dbReference>
<protein>
    <recommendedName>
        <fullName evidence="4">C4-dicarboxylate ABC transporter substrate-binding protein</fullName>
    </recommendedName>
</protein>
<reference evidence="2 3" key="1">
    <citation type="submission" date="2024-07" db="EMBL/GenBank/DDBJ databases">
        <authorList>
            <person name="Kang M."/>
        </authorList>
    </citation>
    <scope>NUCLEOTIDE SEQUENCE [LARGE SCALE GENOMIC DNA]</scope>
    <source>
        <strain evidence="2 3">DFM31</strain>
    </source>
</reference>
<gene>
    <name evidence="2" type="ORF">AB0T83_19890</name>
</gene>
<sequence>MTNPTKFLTAALLAATTLGTAAAAANVDGPSVFWKISMYGNPRALTSGMEALAEKVAAETDGKFQIRIFYAE</sequence>
<evidence type="ECO:0008006" key="4">
    <source>
        <dbReference type="Google" id="ProtNLM"/>
    </source>
</evidence>
<organism evidence="2 3">
    <name type="scientific">Meridianimarinicoccus marinus</name>
    <dbReference type="NCBI Taxonomy" id="3231483"/>
    <lineage>
        <taxon>Bacteria</taxon>
        <taxon>Pseudomonadati</taxon>
        <taxon>Pseudomonadota</taxon>
        <taxon>Alphaproteobacteria</taxon>
        <taxon>Rhodobacterales</taxon>
        <taxon>Paracoccaceae</taxon>
        <taxon>Meridianimarinicoccus</taxon>
    </lineage>
</organism>
<evidence type="ECO:0000313" key="3">
    <source>
        <dbReference type="Proteomes" id="UP001553161"/>
    </source>
</evidence>
<keyword evidence="1" id="KW-0732">Signal</keyword>
<dbReference type="Proteomes" id="UP001553161">
    <property type="component" value="Unassembled WGS sequence"/>
</dbReference>
<feature type="chain" id="PRO_5046122093" description="C4-dicarboxylate ABC transporter substrate-binding protein" evidence="1">
    <location>
        <begin position="24"/>
        <end position="72"/>
    </location>
</feature>
<evidence type="ECO:0000313" key="2">
    <source>
        <dbReference type="EMBL" id="MEV8469004.1"/>
    </source>
</evidence>
<proteinExistence type="predicted"/>
<accession>A0ABV3LBR3</accession>